<accession>W2CW18</accession>
<evidence type="ECO:0008006" key="4">
    <source>
        <dbReference type="Google" id="ProtNLM"/>
    </source>
</evidence>
<feature type="region of interest" description="Disordered" evidence="1">
    <location>
        <begin position="129"/>
        <end position="148"/>
    </location>
</feature>
<name>W2CW18_9BACT</name>
<dbReference type="Proteomes" id="UP000034980">
    <property type="component" value="Unassembled WGS sequence"/>
</dbReference>
<organism evidence="2 3">
    <name type="scientific">Tannerella sp. oral taxon BU063 isolate Cell 8/11</name>
    <dbReference type="NCBI Taxonomy" id="1411915"/>
    <lineage>
        <taxon>Bacteria</taxon>
        <taxon>Pseudomonadati</taxon>
        <taxon>Bacteroidota</taxon>
        <taxon>Bacteroidia</taxon>
        <taxon>Bacteroidales</taxon>
        <taxon>Tannerellaceae</taxon>
        <taxon>Tannerella</taxon>
    </lineage>
</organism>
<dbReference type="AlphaFoldDB" id="W2CW18"/>
<proteinExistence type="predicted"/>
<dbReference type="InterPro" id="IPR006522">
    <property type="entry name" value="Phage_virion_morphogenesis"/>
</dbReference>
<sequence length="182" mass="20128">MAANFDANIQRNREQNMDIDEFKNYLKALPEKILSTAPAIVSETAVEYYKERFAVKGFDGSPWIPGRPKKSGSLLVQSGNLMNSIRPAYVGPDKVVISAGNAQVPYAQVHNEGFEGDVAIQSYVRSTKGKANKKKADAGDAPGTVKAHTRHMNIPKRQFMGYSRDMADRIKKRLDEAIDGIL</sequence>
<dbReference type="PATRIC" id="fig|1411915.3.peg.1878"/>
<comment type="caution">
    <text evidence="2">The sequence shown here is derived from an EMBL/GenBank/DDBJ whole genome shotgun (WGS) entry which is preliminary data.</text>
</comment>
<gene>
    <name evidence="2" type="ORF">T235_15745</name>
</gene>
<dbReference type="EMBL" id="AYYF01001567">
    <property type="protein sequence ID" value="ETK11384.1"/>
    <property type="molecule type" value="Genomic_DNA"/>
</dbReference>
<reference evidence="2 3" key="1">
    <citation type="submission" date="2013-11" db="EMBL/GenBank/DDBJ databases">
        <title>Single cell genomics of uncultured Tannerella BU063 (oral taxon 286).</title>
        <authorList>
            <person name="Beall C.J."/>
            <person name="Campbell A.G."/>
            <person name="Griffen A.L."/>
            <person name="Podar M."/>
            <person name="Leys E.J."/>
        </authorList>
    </citation>
    <scope>NUCLEOTIDE SEQUENCE [LARGE SCALE GENOMIC DNA]</scope>
    <source>
        <strain evidence="2">Cell 8/11</strain>
    </source>
</reference>
<dbReference type="Pfam" id="PF05069">
    <property type="entry name" value="Phage_tail_S"/>
    <property type="match status" value="1"/>
</dbReference>
<evidence type="ECO:0000313" key="2">
    <source>
        <dbReference type="EMBL" id="ETK11384.1"/>
    </source>
</evidence>
<protein>
    <recommendedName>
        <fullName evidence="4">Virion morphogenesis protein</fullName>
    </recommendedName>
</protein>
<evidence type="ECO:0000313" key="3">
    <source>
        <dbReference type="Proteomes" id="UP000034980"/>
    </source>
</evidence>
<evidence type="ECO:0000256" key="1">
    <source>
        <dbReference type="SAM" id="MobiDB-lite"/>
    </source>
</evidence>